<gene>
    <name evidence="1" type="ORF">FRX31_030901</name>
</gene>
<accession>A0A7J6V546</accession>
<reference evidence="1 2" key="1">
    <citation type="submission" date="2020-06" db="EMBL/GenBank/DDBJ databases">
        <title>Transcriptomic and genomic resources for Thalictrum thalictroides and T. hernandezii: Facilitating candidate gene discovery in an emerging model plant lineage.</title>
        <authorList>
            <person name="Arias T."/>
            <person name="Riano-Pachon D.M."/>
            <person name="Di Stilio V.S."/>
        </authorList>
    </citation>
    <scope>NUCLEOTIDE SEQUENCE [LARGE SCALE GENOMIC DNA]</scope>
    <source>
        <strain evidence="2">cv. WT478/WT964</strain>
        <tissue evidence="1">Leaves</tissue>
    </source>
</reference>
<dbReference type="PANTHER" id="PTHR38224:SF1">
    <property type="entry name" value="PHLOEM SPECIFIC PROTEIN"/>
    <property type="match status" value="1"/>
</dbReference>
<keyword evidence="2" id="KW-1185">Reference proteome</keyword>
<comment type="caution">
    <text evidence="1">The sequence shown here is derived from an EMBL/GenBank/DDBJ whole genome shotgun (WGS) entry which is preliminary data.</text>
</comment>
<dbReference type="InterPro" id="IPR008480">
    <property type="entry name" value="DUF761_pln"/>
</dbReference>
<proteinExistence type="predicted"/>
<sequence length="138" mass="16359">MSYRRVAFPPADNNPMMYRDVYQQQDADGYHVRVTTTEWIPAPSTFDIPHYPNRYMLFNNKAGEQLYGNSREERVIIPKHTEKKVHVNKHVHFEESSIEGNRPRRINHEDVNAEADDFIKRKHRALELSKTMSMKAFQ</sequence>
<protein>
    <submittedName>
        <fullName evidence="1">Uncharacterized protein</fullName>
    </submittedName>
</protein>
<dbReference type="Pfam" id="PF05553">
    <property type="entry name" value="DUF761"/>
    <property type="match status" value="1"/>
</dbReference>
<dbReference type="PANTHER" id="PTHR38224">
    <property type="entry name" value="PHLOEM SPECIFIC PROTEIN"/>
    <property type="match status" value="1"/>
</dbReference>
<dbReference type="OrthoDB" id="1482182at2759"/>
<dbReference type="AlphaFoldDB" id="A0A7J6V546"/>
<evidence type="ECO:0000313" key="2">
    <source>
        <dbReference type="Proteomes" id="UP000554482"/>
    </source>
</evidence>
<evidence type="ECO:0000313" key="1">
    <source>
        <dbReference type="EMBL" id="KAF5179512.1"/>
    </source>
</evidence>
<dbReference type="Proteomes" id="UP000554482">
    <property type="component" value="Unassembled WGS sequence"/>
</dbReference>
<dbReference type="EMBL" id="JABWDY010038668">
    <property type="protein sequence ID" value="KAF5179512.1"/>
    <property type="molecule type" value="Genomic_DNA"/>
</dbReference>
<organism evidence="1 2">
    <name type="scientific">Thalictrum thalictroides</name>
    <name type="common">Rue-anemone</name>
    <name type="synonym">Anemone thalictroides</name>
    <dbReference type="NCBI Taxonomy" id="46969"/>
    <lineage>
        <taxon>Eukaryota</taxon>
        <taxon>Viridiplantae</taxon>
        <taxon>Streptophyta</taxon>
        <taxon>Embryophyta</taxon>
        <taxon>Tracheophyta</taxon>
        <taxon>Spermatophyta</taxon>
        <taxon>Magnoliopsida</taxon>
        <taxon>Ranunculales</taxon>
        <taxon>Ranunculaceae</taxon>
        <taxon>Thalictroideae</taxon>
        <taxon>Thalictrum</taxon>
    </lineage>
</organism>
<name>A0A7J6V546_THATH</name>